<dbReference type="Pfam" id="PF04650">
    <property type="entry name" value="YSIRK_signal"/>
    <property type="match status" value="1"/>
</dbReference>
<dbReference type="RefSeq" id="WP_306675807.1">
    <property type="nucleotide sequence ID" value="NZ_CP110509.1"/>
</dbReference>
<proteinExistence type="predicted"/>
<evidence type="ECO:0000313" key="4">
    <source>
        <dbReference type="EMBL" id="WMB27980.1"/>
    </source>
</evidence>
<evidence type="ECO:0000256" key="2">
    <source>
        <dbReference type="SAM" id="MobiDB-lite"/>
    </source>
</evidence>
<feature type="region of interest" description="Disordered" evidence="2">
    <location>
        <begin position="120"/>
        <end position="156"/>
    </location>
</feature>
<keyword evidence="1" id="KW-0732">Signal</keyword>
<evidence type="ECO:0000256" key="1">
    <source>
        <dbReference type="ARBA" id="ARBA00022729"/>
    </source>
</evidence>
<feature type="compositionally biased region" description="Polar residues" evidence="2">
    <location>
        <begin position="122"/>
        <end position="147"/>
    </location>
</feature>
<sequence>MKNIFNFLADPKKRYCIRKLSVGVCSILIGMSLFGAQEVEARQKPSSTEIEATSLVSQRENKEPLGESLANQGQNSQSVSHEASPSSELKANLVANDQAKSVTDGDEEAETVVKNILKGKRPTTNSDSLIESNSSTGPDLAIQNPSKATDGVKETGIDDKTNTKIIAGKETGGEDNGYASWKPVYLQYDFGKEVEVNSLNIYRNSYKNALSTFKKLR</sequence>
<reference evidence="5" key="1">
    <citation type="submission" date="2022-10" db="EMBL/GenBank/DDBJ databases">
        <title>Streptococcus didelphis as causative of fatal infections in opossums (Didelphis albiventris).</title>
        <authorList>
            <person name="Breyer G.M."/>
            <person name="Da Silva M.E.R.J."/>
            <person name="Siqueira F.M."/>
        </authorList>
    </citation>
    <scope>NUCLEOTIDE SEQUENCE [LARGE SCALE GENOMIC DNA]</scope>
    <source>
        <strain evidence="5">LBVP101/21</strain>
    </source>
</reference>
<organism evidence="4 5">
    <name type="scientific">Streptococcus didelphis</name>
    <dbReference type="NCBI Taxonomy" id="102886"/>
    <lineage>
        <taxon>Bacteria</taxon>
        <taxon>Bacillati</taxon>
        <taxon>Bacillota</taxon>
        <taxon>Bacilli</taxon>
        <taxon>Lactobacillales</taxon>
        <taxon>Streptococcaceae</taxon>
        <taxon>Streptococcus</taxon>
    </lineage>
</organism>
<evidence type="ECO:0000259" key="3">
    <source>
        <dbReference type="Pfam" id="PF04650"/>
    </source>
</evidence>
<protein>
    <submittedName>
        <fullName evidence="4">YSIRK-type signal peptide-containing protein</fullName>
    </submittedName>
</protein>
<dbReference type="EMBL" id="CP110509">
    <property type="protein sequence ID" value="WMB27980.1"/>
    <property type="molecule type" value="Genomic_DNA"/>
</dbReference>
<accession>A0ABY9LGF1</accession>
<dbReference type="NCBIfam" id="TIGR01168">
    <property type="entry name" value="YSIRK_signal"/>
    <property type="match status" value="1"/>
</dbReference>
<name>A0ABY9LGF1_9STRE</name>
<dbReference type="InterPro" id="IPR005877">
    <property type="entry name" value="YSIRK_signal_dom"/>
</dbReference>
<keyword evidence="5" id="KW-1185">Reference proteome</keyword>
<feature type="compositionally biased region" description="Polar residues" evidence="2">
    <location>
        <begin position="44"/>
        <end position="58"/>
    </location>
</feature>
<feature type="region of interest" description="Disordered" evidence="2">
    <location>
        <begin position="44"/>
        <end position="87"/>
    </location>
</feature>
<feature type="compositionally biased region" description="Polar residues" evidence="2">
    <location>
        <begin position="69"/>
        <end position="87"/>
    </location>
</feature>
<feature type="domain" description="YSIRK Gram-positive signal peptide" evidence="3">
    <location>
        <begin position="12"/>
        <end position="35"/>
    </location>
</feature>
<dbReference type="Proteomes" id="UP001238096">
    <property type="component" value="Chromosome"/>
</dbReference>
<evidence type="ECO:0000313" key="5">
    <source>
        <dbReference type="Proteomes" id="UP001238096"/>
    </source>
</evidence>
<gene>
    <name evidence="4" type="ORF">N1496_08290</name>
</gene>